<protein>
    <submittedName>
        <fullName evidence="6">DNA-binding transcriptional regulator, LysR family</fullName>
    </submittedName>
</protein>
<accession>A0A1G7BV39</accession>
<dbReference type="GO" id="GO:0043565">
    <property type="term" value="F:sequence-specific DNA binding"/>
    <property type="evidence" value="ECO:0007669"/>
    <property type="project" value="TreeGrafter"/>
</dbReference>
<dbReference type="Gene3D" id="3.40.190.290">
    <property type="match status" value="1"/>
</dbReference>
<dbReference type="SUPFAM" id="SSF53850">
    <property type="entry name" value="Periplasmic binding protein-like II"/>
    <property type="match status" value="1"/>
</dbReference>
<reference evidence="7" key="1">
    <citation type="submission" date="2016-10" db="EMBL/GenBank/DDBJ databases">
        <authorList>
            <person name="Varghese N."/>
            <person name="Submissions S."/>
        </authorList>
    </citation>
    <scope>NUCLEOTIDE SEQUENCE [LARGE SCALE GENOMIC DNA]</scope>
    <source>
        <strain evidence="7">DSM 21424</strain>
    </source>
</reference>
<gene>
    <name evidence="6" type="ORF">SAMN04488567_1247</name>
</gene>
<dbReference type="PROSITE" id="PS50931">
    <property type="entry name" value="HTH_LYSR"/>
    <property type="match status" value="1"/>
</dbReference>
<dbReference type="PRINTS" id="PR00039">
    <property type="entry name" value="HTHLYSR"/>
</dbReference>
<evidence type="ECO:0000313" key="7">
    <source>
        <dbReference type="Proteomes" id="UP000198922"/>
    </source>
</evidence>
<dbReference type="AlphaFoldDB" id="A0A1G7BV39"/>
<dbReference type="SUPFAM" id="SSF46785">
    <property type="entry name" value="Winged helix' DNA-binding domain"/>
    <property type="match status" value="1"/>
</dbReference>
<dbReference type="InterPro" id="IPR058163">
    <property type="entry name" value="LysR-type_TF_proteobact-type"/>
</dbReference>
<keyword evidence="7" id="KW-1185">Reference proteome</keyword>
<evidence type="ECO:0000256" key="2">
    <source>
        <dbReference type="ARBA" id="ARBA00023015"/>
    </source>
</evidence>
<dbReference type="STRING" id="521013.SAMN04488567_1247"/>
<dbReference type="GO" id="GO:0006351">
    <property type="term" value="P:DNA-templated transcription"/>
    <property type="evidence" value="ECO:0007669"/>
    <property type="project" value="TreeGrafter"/>
</dbReference>
<evidence type="ECO:0000256" key="4">
    <source>
        <dbReference type="ARBA" id="ARBA00023163"/>
    </source>
</evidence>
<dbReference type="EMBL" id="FNAT01000002">
    <property type="protein sequence ID" value="SDE30822.1"/>
    <property type="molecule type" value="Genomic_DNA"/>
</dbReference>
<evidence type="ECO:0000256" key="3">
    <source>
        <dbReference type="ARBA" id="ARBA00023125"/>
    </source>
</evidence>
<dbReference type="PANTHER" id="PTHR30537:SF5">
    <property type="entry name" value="HTH-TYPE TRANSCRIPTIONAL ACTIVATOR TTDR-RELATED"/>
    <property type="match status" value="1"/>
</dbReference>
<dbReference type="InterPro" id="IPR005119">
    <property type="entry name" value="LysR_subst-bd"/>
</dbReference>
<evidence type="ECO:0000313" key="6">
    <source>
        <dbReference type="EMBL" id="SDE30822.1"/>
    </source>
</evidence>
<organism evidence="6 7">
    <name type="scientific">Limimaricola pyoseonensis</name>
    <dbReference type="NCBI Taxonomy" id="521013"/>
    <lineage>
        <taxon>Bacteria</taxon>
        <taxon>Pseudomonadati</taxon>
        <taxon>Pseudomonadota</taxon>
        <taxon>Alphaproteobacteria</taxon>
        <taxon>Rhodobacterales</taxon>
        <taxon>Paracoccaceae</taxon>
        <taxon>Limimaricola</taxon>
    </lineage>
</organism>
<evidence type="ECO:0000259" key="5">
    <source>
        <dbReference type="PROSITE" id="PS50931"/>
    </source>
</evidence>
<sequence>MVLGIRTIGLPALVSFRTVARLGGISAAAAQLGIAKSGVSRHVAQLEDHLGVRLLERGARSVRLTPVGRRLDDRIRSILAEIDVLGDIVAEERAGVTGQVTIAATPEFGALVAARLFPELRRRHPELSLVMRADYAFEDMQDPGTDLAIRVGRVHDERLVAKPMGGFCRWLVAAPELAEAAPLRRPADLATRPCLTFRGDRPGATWRFERGPEKVAVDVTGPIAVRNFGVLLELARAGQGFGFLPAFMLAEPLARGELVRCLPGWTSPEAPVYLTFRPGSRNIARVAAVLELAEAVLPGLSAA</sequence>
<name>A0A1G7BV39_9RHOB</name>
<comment type="similarity">
    <text evidence="1">Belongs to the LysR transcriptional regulatory family.</text>
</comment>
<keyword evidence="2" id="KW-0805">Transcription regulation</keyword>
<dbReference type="InterPro" id="IPR036390">
    <property type="entry name" value="WH_DNA-bd_sf"/>
</dbReference>
<dbReference type="FunFam" id="1.10.10.10:FF:000001">
    <property type="entry name" value="LysR family transcriptional regulator"/>
    <property type="match status" value="1"/>
</dbReference>
<dbReference type="Gene3D" id="1.10.10.10">
    <property type="entry name" value="Winged helix-like DNA-binding domain superfamily/Winged helix DNA-binding domain"/>
    <property type="match status" value="1"/>
</dbReference>
<dbReference type="GO" id="GO:0003700">
    <property type="term" value="F:DNA-binding transcription factor activity"/>
    <property type="evidence" value="ECO:0007669"/>
    <property type="project" value="InterPro"/>
</dbReference>
<keyword evidence="3 6" id="KW-0238">DNA-binding</keyword>
<feature type="domain" description="HTH lysR-type" evidence="5">
    <location>
        <begin position="8"/>
        <end position="65"/>
    </location>
</feature>
<dbReference type="InterPro" id="IPR036388">
    <property type="entry name" value="WH-like_DNA-bd_sf"/>
</dbReference>
<dbReference type="Proteomes" id="UP000198922">
    <property type="component" value="Unassembled WGS sequence"/>
</dbReference>
<dbReference type="CDD" id="cd08422">
    <property type="entry name" value="PBP2_CrgA_like"/>
    <property type="match status" value="1"/>
</dbReference>
<dbReference type="PANTHER" id="PTHR30537">
    <property type="entry name" value="HTH-TYPE TRANSCRIPTIONAL REGULATOR"/>
    <property type="match status" value="1"/>
</dbReference>
<dbReference type="Pfam" id="PF03466">
    <property type="entry name" value="LysR_substrate"/>
    <property type="match status" value="1"/>
</dbReference>
<proteinExistence type="inferred from homology"/>
<dbReference type="InterPro" id="IPR000847">
    <property type="entry name" value="LysR_HTH_N"/>
</dbReference>
<evidence type="ECO:0000256" key="1">
    <source>
        <dbReference type="ARBA" id="ARBA00009437"/>
    </source>
</evidence>
<dbReference type="Pfam" id="PF00126">
    <property type="entry name" value="HTH_1"/>
    <property type="match status" value="1"/>
</dbReference>
<keyword evidence="4" id="KW-0804">Transcription</keyword>